<protein>
    <submittedName>
        <fullName evidence="1">Uncharacterized protein</fullName>
    </submittedName>
</protein>
<reference evidence="1" key="1">
    <citation type="submission" date="2020-10" db="EMBL/GenBank/DDBJ databases">
        <authorList>
            <person name="Castelo-Branco R."/>
            <person name="Eusebio N."/>
            <person name="Adriana R."/>
            <person name="Vieira A."/>
            <person name="Brugerolle De Fraissinette N."/>
            <person name="Rezende De Castro R."/>
            <person name="Schneider M.P."/>
            <person name="Vasconcelos V."/>
            <person name="Leao P.N."/>
        </authorList>
    </citation>
    <scope>NUCLEOTIDE SEQUENCE</scope>
    <source>
        <strain evidence="1">LEGE 11479</strain>
    </source>
</reference>
<dbReference type="RefSeq" id="WP_193996688.1">
    <property type="nucleotide sequence ID" value="NZ_JADEXP010000560.1"/>
</dbReference>
<name>A0A929FDR5_LEPEC</name>
<evidence type="ECO:0000313" key="2">
    <source>
        <dbReference type="Proteomes" id="UP000615026"/>
    </source>
</evidence>
<dbReference type="EMBL" id="JADEXP010000560">
    <property type="protein sequence ID" value="MBE9070853.1"/>
    <property type="molecule type" value="Genomic_DNA"/>
</dbReference>
<sequence length="79" mass="9626">MTSKLFKSQQVRRFKFWLDQSLQDGMRYQYSLFQRIITLDYSQRQQLYQQASQYAQAGADILITYDNKTCHLWINLKHK</sequence>
<dbReference type="AlphaFoldDB" id="A0A929FDR5"/>
<keyword evidence="2" id="KW-1185">Reference proteome</keyword>
<comment type="caution">
    <text evidence="1">The sequence shown here is derived from an EMBL/GenBank/DDBJ whole genome shotgun (WGS) entry which is preliminary data.</text>
</comment>
<accession>A0A929FDR5</accession>
<gene>
    <name evidence="1" type="ORF">IQ260_29900</name>
</gene>
<dbReference type="Proteomes" id="UP000615026">
    <property type="component" value="Unassembled WGS sequence"/>
</dbReference>
<organism evidence="1 2">
    <name type="scientific">Leptolyngbya cf. ectocarpi LEGE 11479</name>
    <dbReference type="NCBI Taxonomy" id="1828722"/>
    <lineage>
        <taxon>Bacteria</taxon>
        <taxon>Bacillati</taxon>
        <taxon>Cyanobacteriota</taxon>
        <taxon>Cyanophyceae</taxon>
        <taxon>Leptolyngbyales</taxon>
        <taxon>Leptolyngbyaceae</taxon>
        <taxon>Leptolyngbya group</taxon>
        <taxon>Leptolyngbya</taxon>
    </lineage>
</organism>
<evidence type="ECO:0000313" key="1">
    <source>
        <dbReference type="EMBL" id="MBE9070853.1"/>
    </source>
</evidence>
<feature type="non-terminal residue" evidence="1">
    <location>
        <position position="79"/>
    </location>
</feature>
<proteinExistence type="predicted"/>